<dbReference type="PRINTS" id="PR00245">
    <property type="entry name" value="OLFACTORYR"/>
</dbReference>
<gene>
    <name evidence="13" type="primary">Or5au1</name>
    <name evidence="13" type="ORF">INDMAC_R02901</name>
</gene>
<evidence type="ECO:0000313" key="14">
    <source>
        <dbReference type="Proteomes" id="UP000557230"/>
    </source>
</evidence>
<dbReference type="Pfam" id="PF13853">
    <property type="entry name" value="7tm_4"/>
    <property type="match status" value="1"/>
</dbReference>
<dbReference type="EMBL" id="VXBD01014754">
    <property type="protein sequence ID" value="NXN19060.1"/>
    <property type="molecule type" value="Genomic_DNA"/>
</dbReference>
<dbReference type="Proteomes" id="UP000557230">
    <property type="component" value="Unassembled WGS sequence"/>
</dbReference>
<protein>
    <recommendedName>
        <fullName evidence="11">Olfactory receptor</fullName>
    </recommendedName>
</protein>
<feature type="transmembrane region" description="Helical" evidence="11">
    <location>
        <begin position="272"/>
        <end position="291"/>
    </location>
</feature>
<evidence type="ECO:0000256" key="7">
    <source>
        <dbReference type="ARBA" id="ARBA00023170"/>
    </source>
</evidence>
<dbReference type="PANTHER" id="PTHR48018">
    <property type="entry name" value="OLFACTORY RECEPTOR"/>
    <property type="match status" value="1"/>
</dbReference>
<comment type="subcellular location">
    <subcellularLocation>
        <location evidence="11">Cell membrane</location>
        <topology evidence="11">Multi-pass membrane protein</topology>
    </subcellularLocation>
    <subcellularLocation>
        <location evidence="2">Membrane</location>
        <topology evidence="2">Multi-pass membrane protein</topology>
    </subcellularLocation>
</comment>
<keyword evidence="5 10" id="KW-0297">G-protein coupled receptor</keyword>
<sequence length="310" mass="34171">SMVDDNDTSDFVLLGFPAREDLQVACFVLFLAAYLVTLTGNLGVLLLIRIDPCLHTPMYFFLSHLSLLDICYSSTIIPRSLLNFLLEQKVISLAGCAAQLFFFAACATAECYLLAAMAYDRYLAVCNPLLYSVVMSQQLCVRLLLGAYSAGVVSSTIHTVSVARLPFCRPRRIDHFFCDGPPLLALSCSDTRLTEVTIAAVVGFNLLSTTAFISVSYSLVLSAVWRMHSVAARRKAFSTCAPHLGSIALYYGSSLFMYLQLSSSHSLQRDKVVSLLYSVVIPMLNPFIYSLRNTDMKNAMRKAKGRVLSS</sequence>
<dbReference type="GO" id="GO:0004930">
    <property type="term" value="F:G protein-coupled receptor activity"/>
    <property type="evidence" value="ECO:0007669"/>
    <property type="project" value="UniProtKB-KW"/>
</dbReference>
<feature type="transmembrane region" description="Helical" evidence="11">
    <location>
        <begin position="22"/>
        <end position="47"/>
    </location>
</feature>
<feature type="transmembrane region" description="Helical" evidence="11">
    <location>
        <begin position="59"/>
        <end position="78"/>
    </location>
</feature>
<evidence type="ECO:0000256" key="3">
    <source>
        <dbReference type="ARBA" id="ARBA00022692"/>
    </source>
</evidence>
<dbReference type="PRINTS" id="PR00237">
    <property type="entry name" value="GPCRRHODOPSN"/>
</dbReference>
<dbReference type="OrthoDB" id="9440489at2759"/>
<keyword evidence="11" id="KW-1003">Cell membrane</keyword>
<dbReference type="GO" id="GO:0004984">
    <property type="term" value="F:olfactory receptor activity"/>
    <property type="evidence" value="ECO:0007669"/>
    <property type="project" value="InterPro"/>
</dbReference>
<evidence type="ECO:0000256" key="5">
    <source>
        <dbReference type="ARBA" id="ARBA00023040"/>
    </source>
</evidence>
<organism evidence="13 14">
    <name type="scientific">Indicator maculatus</name>
    <name type="common">spotted honeyguide</name>
    <dbReference type="NCBI Taxonomy" id="545262"/>
    <lineage>
        <taxon>Eukaryota</taxon>
        <taxon>Metazoa</taxon>
        <taxon>Chordata</taxon>
        <taxon>Craniata</taxon>
        <taxon>Vertebrata</taxon>
        <taxon>Euteleostomi</taxon>
        <taxon>Archelosauria</taxon>
        <taxon>Archosauria</taxon>
        <taxon>Dinosauria</taxon>
        <taxon>Saurischia</taxon>
        <taxon>Theropoda</taxon>
        <taxon>Coelurosauria</taxon>
        <taxon>Aves</taxon>
        <taxon>Neognathae</taxon>
        <taxon>Neoaves</taxon>
        <taxon>Telluraves</taxon>
        <taxon>Coraciimorphae</taxon>
        <taxon>Piciformes</taxon>
        <taxon>Indicatoridae</taxon>
        <taxon>Indicator</taxon>
    </lineage>
</organism>
<feature type="transmembrane region" description="Helical" evidence="11">
    <location>
        <begin position="196"/>
        <end position="224"/>
    </location>
</feature>
<evidence type="ECO:0000256" key="4">
    <source>
        <dbReference type="ARBA" id="ARBA00022989"/>
    </source>
</evidence>
<evidence type="ECO:0000256" key="6">
    <source>
        <dbReference type="ARBA" id="ARBA00023136"/>
    </source>
</evidence>
<dbReference type="InterPro" id="IPR000725">
    <property type="entry name" value="Olfact_rcpt"/>
</dbReference>
<comment type="function">
    <text evidence="1">Odorant receptor.</text>
</comment>
<keyword evidence="9 10" id="KW-0807">Transducer</keyword>
<keyword evidence="4 11" id="KW-1133">Transmembrane helix</keyword>
<feature type="domain" description="G-protein coupled receptors family 1 profile" evidence="12">
    <location>
        <begin position="40"/>
        <end position="289"/>
    </location>
</feature>
<evidence type="ECO:0000259" key="12">
    <source>
        <dbReference type="PROSITE" id="PS50262"/>
    </source>
</evidence>
<keyword evidence="6 11" id="KW-0472">Membrane</keyword>
<dbReference type="SUPFAM" id="SSF81321">
    <property type="entry name" value="Family A G protein-coupled receptor-like"/>
    <property type="match status" value="1"/>
</dbReference>
<comment type="caution">
    <text evidence="13">The sequence shown here is derived from an EMBL/GenBank/DDBJ whole genome shotgun (WGS) entry which is preliminary data.</text>
</comment>
<proteinExistence type="inferred from homology"/>
<accession>A0A7L1GZF5</accession>
<feature type="non-terminal residue" evidence="13">
    <location>
        <position position="1"/>
    </location>
</feature>
<comment type="similarity">
    <text evidence="10">Belongs to the G-protein coupled receptor 1 family.</text>
</comment>
<feature type="non-terminal residue" evidence="13">
    <location>
        <position position="310"/>
    </location>
</feature>
<keyword evidence="7 10" id="KW-0675">Receptor</keyword>
<evidence type="ECO:0000256" key="2">
    <source>
        <dbReference type="ARBA" id="ARBA00004141"/>
    </source>
</evidence>
<dbReference type="Gene3D" id="1.20.1070.10">
    <property type="entry name" value="Rhodopsin 7-helix transmembrane proteins"/>
    <property type="match status" value="1"/>
</dbReference>
<keyword evidence="14" id="KW-1185">Reference proteome</keyword>
<evidence type="ECO:0000256" key="1">
    <source>
        <dbReference type="ARBA" id="ARBA00002936"/>
    </source>
</evidence>
<dbReference type="GO" id="GO:0005886">
    <property type="term" value="C:plasma membrane"/>
    <property type="evidence" value="ECO:0007669"/>
    <property type="project" value="UniProtKB-SubCell"/>
</dbReference>
<evidence type="ECO:0000256" key="11">
    <source>
        <dbReference type="RuleBase" id="RU363047"/>
    </source>
</evidence>
<name>A0A7L1GZF5_9PICI</name>
<keyword evidence="3 10" id="KW-0812">Transmembrane</keyword>
<evidence type="ECO:0000313" key="13">
    <source>
        <dbReference type="EMBL" id="NXN19060.1"/>
    </source>
</evidence>
<feature type="transmembrane region" description="Helical" evidence="11">
    <location>
        <begin position="90"/>
        <end position="115"/>
    </location>
</feature>
<keyword evidence="8" id="KW-0325">Glycoprotein</keyword>
<dbReference type="AlphaFoldDB" id="A0A7L1GZF5"/>
<feature type="transmembrane region" description="Helical" evidence="11">
    <location>
        <begin position="236"/>
        <end position="260"/>
    </location>
</feature>
<keyword evidence="11" id="KW-0552">Olfaction</keyword>
<dbReference type="PROSITE" id="PS00237">
    <property type="entry name" value="G_PROTEIN_RECEP_F1_1"/>
    <property type="match status" value="1"/>
</dbReference>
<dbReference type="InterPro" id="IPR017452">
    <property type="entry name" value="GPCR_Rhodpsn_7TM"/>
</dbReference>
<dbReference type="PROSITE" id="PS50262">
    <property type="entry name" value="G_PROTEIN_RECEP_F1_2"/>
    <property type="match status" value="1"/>
</dbReference>
<evidence type="ECO:0000256" key="9">
    <source>
        <dbReference type="ARBA" id="ARBA00023224"/>
    </source>
</evidence>
<reference evidence="13 14" key="1">
    <citation type="submission" date="2019-09" db="EMBL/GenBank/DDBJ databases">
        <title>Bird 10,000 Genomes (B10K) Project - Family phase.</title>
        <authorList>
            <person name="Zhang G."/>
        </authorList>
    </citation>
    <scope>NUCLEOTIDE SEQUENCE [LARGE SCALE GENOMIC DNA]</scope>
    <source>
        <strain evidence="13">B10K-DU-001-78</strain>
        <tissue evidence="13">Muscle</tissue>
    </source>
</reference>
<evidence type="ECO:0000256" key="8">
    <source>
        <dbReference type="ARBA" id="ARBA00023180"/>
    </source>
</evidence>
<dbReference type="InterPro" id="IPR000276">
    <property type="entry name" value="GPCR_Rhodpsn"/>
</dbReference>
<evidence type="ECO:0000256" key="10">
    <source>
        <dbReference type="RuleBase" id="RU000688"/>
    </source>
</evidence>
<dbReference type="FunFam" id="1.20.1070.10:FF:000003">
    <property type="entry name" value="Olfactory receptor"/>
    <property type="match status" value="1"/>
</dbReference>
<keyword evidence="11" id="KW-0716">Sensory transduction</keyword>